<gene>
    <name evidence="1" type="ORF">T05_12836</name>
</gene>
<proteinExistence type="predicted"/>
<dbReference type="Proteomes" id="UP000055048">
    <property type="component" value="Unassembled WGS sequence"/>
</dbReference>
<name>A0A0V0TJS6_9BILA</name>
<evidence type="ECO:0000313" key="2">
    <source>
        <dbReference type="Proteomes" id="UP000055048"/>
    </source>
</evidence>
<accession>A0A0V0TJS6</accession>
<keyword evidence="2" id="KW-1185">Reference proteome</keyword>
<organism evidence="1 2">
    <name type="scientific">Trichinella murrelli</name>
    <dbReference type="NCBI Taxonomy" id="144512"/>
    <lineage>
        <taxon>Eukaryota</taxon>
        <taxon>Metazoa</taxon>
        <taxon>Ecdysozoa</taxon>
        <taxon>Nematoda</taxon>
        <taxon>Enoplea</taxon>
        <taxon>Dorylaimia</taxon>
        <taxon>Trichinellida</taxon>
        <taxon>Trichinellidae</taxon>
        <taxon>Trichinella</taxon>
    </lineage>
</organism>
<protein>
    <submittedName>
        <fullName evidence="1">Uncharacterized protein</fullName>
    </submittedName>
</protein>
<dbReference type="AlphaFoldDB" id="A0A0V0TJS6"/>
<sequence>MQYKNKLLHIKIDVQKQRHYRMKYQKIEFNILHRTGLHLHCSENQSDVIMIDNNAWRIEI</sequence>
<comment type="caution">
    <text evidence="1">The sequence shown here is derived from an EMBL/GenBank/DDBJ whole genome shotgun (WGS) entry which is preliminary data.</text>
</comment>
<evidence type="ECO:0000313" key="1">
    <source>
        <dbReference type="EMBL" id="KRX39269.1"/>
    </source>
</evidence>
<reference evidence="1 2" key="1">
    <citation type="submission" date="2015-01" db="EMBL/GenBank/DDBJ databases">
        <title>Evolution of Trichinella species and genotypes.</title>
        <authorList>
            <person name="Korhonen P.K."/>
            <person name="Edoardo P."/>
            <person name="Giuseppe L.R."/>
            <person name="Gasser R.B."/>
        </authorList>
    </citation>
    <scope>NUCLEOTIDE SEQUENCE [LARGE SCALE GENOMIC DNA]</scope>
    <source>
        <strain evidence="1">ISS417</strain>
    </source>
</reference>
<dbReference type="EMBL" id="JYDJ01000238">
    <property type="protein sequence ID" value="KRX39269.1"/>
    <property type="molecule type" value="Genomic_DNA"/>
</dbReference>